<evidence type="ECO:0008006" key="4">
    <source>
        <dbReference type="Google" id="ProtNLM"/>
    </source>
</evidence>
<keyword evidence="1" id="KW-0812">Transmembrane</keyword>
<dbReference type="Pfam" id="PF10942">
    <property type="entry name" value="DUF2619"/>
    <property type="match status" value="1"/>
</dbReference>
<evidence type="ECO:0000313" key="3">
    <source>
        <dbReference type="Proteomes" id="UP000557217"/>
    </source>
</evidence>
<accession>A0A840PR03</accession>
<reference evidence="2 3" key="1">
    <citation type="submission" date="2020-08" db="EMBL/GenBank/DDBJ databases">
        <title>Genomic Encyclopedia of Type Strains, Phase IV (KMG-IV): sequencing the most valuable type-strain genomes for metagenomic binning, comparative biology and taxonomic classification.</title>
        <authorList>
            <person name="Goeker M."/>
        </authorList>
    </citation>
    <scope>NUCLEOTIDE SEQUENCE [LARGE SCALE GENOMIC DNA]</scope>
    <source>
        <strain evidence="2 3">DSM 10633</strain>
    </source>
</reference>
<dbReference type="InterPro" id="IPR020390">
    <property type="entry name" value="Uncharacterised_YqhV"/>
</dbReference>
<protein>
    <recommendedName>
        <fullName evidence="4">DUF2619 domain-containing protein</fullName>
    </recommendedName>
</protein>
<feature type="transmembrane region" description="Helical" evidence="1">
    <location>
        <begin position="39"/>
        <end position="61"/>
    </location>
</feature>
<sequence>MESALLYMVLLRYLSGSIELSIATLMWRSNDLEKALMLNSMLALVGPTILIVTTGIGISGLSEKISFLKMLCLFSGIVLIIIGMKMK</sequence>
<evidence type="ECO:0000256" key="1">
    <source>
        <dbReference type="SAM" id="Phobius"/>
    </source>
</evidence>
<keyword evidence="3" id="KW-1185">Reference proteome</keyword>
<comment type="caution">
    <text evidence="2">The sequence shown here is derived from an EMBL/GenBank/DDBJ whole genome shotgun (WGS) entry which is preliminary data.</text>
</comment>
<dbReference type="RefSeq" id="WP_409373609.1">
    <property type="nucleotide sequence ID" value="NZ_JAAXPW010000007.1"/>
</dbReference>
<gene>
    <name evidence="2" type="ORF">HNR36_000819</name>
</gene>
<keyword evidence="1" id="KW-0472">Membrane</keyword>
<dbReference type="Proteomes" id="UP000557217">
    <property type="component" value="Unassembled WGS sequence"/>
</dbReference>
<evidence type="ECO:0000313" key="2">
    <source>
        <dbReference type="EMBL" id="MBB5148433.1"/>
    </source>
</evidence>
<dbReference type="AlphaFoldDB" id="A0A840PR03"/>
<organism evidence="2 3">
    <name type="scientific">Ureibacillus thermosphaericus</name>
    <dbReference type="NCBI Taxonomy" id="51173"/>
    <lineage>
        <taxon>Bacteria</taxon>
        <taxon>Bacillati</taxon>
        <taxon>Bacillota</taxon>
        <taxon>Bacilli</taxon>
        <taxon>Bacillales</taxon>
        <taxon>Caryophanaceae</taxon>
        <taxon>Ureibacillus</taxon>
    </lineage>
</organism>
<feature type="transmembrane region" description="Helical" evidence="1">
    <location>
        <begin position="67"/>
        <end position="84"/>
    </location>
</feature>
<keyword evidence="1" id="KW-1133">Transmembrane helix</keyword>
<name>A0A840PR03_URETH</name>
<dbReference type="EMBL" id="JACHGZ010000006">
    <property type="protein sequence ID" value="MBB5148433.1"/>
    <property type="molecule type" value="Genomic_DNA"/>
</dbReference>
<proteinExistence type="predicted"/>